<dbReference type="GO" id="GO:0140359">
    <property type="term" value="F:ABC-type transporter activity"/>
    <property type="evidence" value="ECO:0007669"/>
    <property type="project" value="InterPro"/>
</dbReference>
<dbReference type="Gene3D" id="3.40.50.300">
    <property type="entry name" value="P-loop containing nucleotide triphosphate hydrolases"/>
    <property type="match status" value="1"/>
</dbReference>
<protein>
    <submittedName>
        <fullName evidence="10">ABC-2 type transport system ATP-binding protein</fullName>
    </submittedName>
</protein>
<keyword evidence="2" id="KW-0813">Transport</keyword>
<name>A0A1M7GNZ3_9FIRM</name>
<keyword evidence="7" id="KW-1133">Transmembrane helix</keyword>
<dbReference type="PANTHER" id="PTHR19229:SF36">
    <property type="entry name" value="ATP-BINDING CASSETTE SUB-FAMILY A MEMBER 2"/>
    <property type="match status" value="1"/>
</dbReference>
<dbReference type="FunFam" id="3.40.50.300:FF:000335">
    <property type="entry name" value="ATP binding cassette subfamily A member 5"/>
    <property type="match status" value="1"/>
</dbReference>
<accession>A0A1M7GNZ3</accession>
<keyword evidence="3" id="KW-0812">Transmembrane</keyword>
<dbReference type="InterPro" id="IPR026082">
    <property type="entry name" value="ABCA"/>
</dbReference>
<keyword evidence="6 10" id="KW-0067">ATP-binding</keyword>
<keyword evidence="5" id="KW-0547">Nucleotide-binding</keyword>
<dbReference type="OrthoDB" id="9775135at2"/>
<dbReference type="GO" id="GO:0005524">
    <property type="term" value="F:ATP binding"/>
    <property type="evidence" value="ECO:0007669"/>
    <property type="project" value="UniProtKB-KW"/>
</dbReference>
<evidence type="ECO:0000256" key="3">
    <source>
        <dbReference type="ARBA" id="ARBA00022692"/>
    </source>
</evidence>
<dbReference type="GO" id="GO:0016887">
    <property type="term" value="F:ATP hydrolysis activity"/>
    <property type="evidence" value="ECO:0007669"/>
    <property type="project" value="InterPro"/>
</dbReference>
<dbReference type="SMART" id="SM00382">
    <property type="entry name" value="AAA"/>
    <property type="match status" value="1"/>
</dbReference>
<proteinExistence type="predicted"/>
<dbReference type="PANTHER" id="PTHR19229">
    <property type="entry name" value="ATP-BINDING CASSETTE TRANSPORTER SUBFAMILY A ABCA"/>
    <property type="match status" value="1"/>
</dbReference>
<keyword evidence="4" id="KW-0677">Repeat</keyword>
<reference evidence="10 11" key="1">
    <citation type="submission" date="2016-11" db="EMBL/GenBank/DDBJ databases">
        <authorList>
            <person name="Jaros S."/>
            <person name="Januszkiewicz K."/>
            <person name="Wedrychowicz H."/>
        </authorList>
    </citation>
    <scope>NUCLEOTIDE SEQUENCE [LARGE SCALE GENOMIC DNA]</scope>
    <source>
        <strain evidence="10 11">DSM 15930</strain>
    </source>
</reference>
<dbReference type="InterPro" id="IPR003593">
    <property type="entry name" value="AAA+_ATPase"/>
</dbReference>
<comment type="subcellular location">
    <subcellularLocation>
        <location evidence="1">Membrane</location>
        <topology evidence="1">Multi-pass membrane protein</topology>
    </subcellularLocation>
</comment>
<feature type="domain" description="ABC transporter" evidence="9">
    <location>
        <begin position="5"/>
        <end position="234"/>
    </location>
</feature>
<dbReference type="InterPro" id="IPR003439">
    <property type="entry name" value="ABC_transporter-like_ATP-bd"/>
</dbReference>
<evidence type="ECO:0000259" key="9">
    <source>
        <dbReference type="PROSITE" id="PS50893"/>
    </source>
</evidence>
<evidence type="ECO:0000313" key="11">
    <source>
        <dbReference type="Proteomes" id="UP000184038"/>
    </source>
</evidence>
<dbReference type="GO" id="GO:0005319">
    <property type="term" value="F:lipid transporter activity"/>
    <property type="evidence" value="ECO:0007669"/>
    <property type="project" value="TreeGrafter"/>
</dbReference>
<dbReference type="EMBL" id="FRCP01000007">
    <property type="protein sequence ID" value="SHM17589.1"/>
    <property type="molecule type" value="Genomic_DNA"/>
</dbReference>
<dbReference type="RefSeq" id="WP_073283981.1">
    <property type="nucleotide sequence ID" value="NZ_FRCP01000007.1"/>
</dbReference>
<evidence type="ECO:0000256" key="6">
    <source>
        <dbReference type="ARBA" id="ARBA00022840"/>
    </source>
</evidence>
<dbReference type="AlphaFoldDB" id="A0A1M7GNZ3"/>
<dbReference type="GO" id="GO:0016020">
    <property type="term" value="C:membrane"/>
    <property type="evidence" value="ECO:0007669"/>
    <property type="project" value="UniProtKB-SubCell"/>
</dbReference>
<evidence type="ECO:0000313" key="10">
    <source>
        <dbReference type="EMBL" id="SHM17589.1"/>
    </source>
</evidence>
<dbReference type="SUPFAM" id="SSF52540">
    <property type="entry name" value="P-loop containing nucleoside triphosphate hydrolases"/>
    <property type="match status" value="1"/>
</dbReference>
<dbReference type="CDD" id="cd03263">
    <property type="entry name" value="ABC_subfamily_A"/>
    <property type="match status" value="1"/>
</dbReference>
<gene>
    <name evidence="10" type="ORF">SAMN02746066_01013</name>
</gene>
<keyword evidence="8" id="KW-0472">Membrane</keyword>
<sequence length="242" mass="26523">MNSAIVVKNLRKEFGNKIAVKDSTFEVEEGSLFSLLGVNGAGKTTTIRMLTGLSKPSSGDAYICGHSIVTELDEVKAISNISTQETAVAPNLTVEENLLFMARIYGMSKQEAKEKVEQIIKQFSLEEIRRSKAKTLSGGWQRRLSIAMALISEPKVLFLDEPTLGLDVLARKGLWNIIRDLKEKVTIVLTTHYMEEAESLSDQVAVMVDGEVKACGTVAQLKELTEKDTLEAAFIAIAEGEV</sequence>
<organism evidence="10 11">
    <name type="scientific">Anaerosporobacter mobilis DSM 15930</name>
    <dbReference type="NCBI Taxonomy" id="1120996"/>
    <lineage>
        <taxon>Bacteria</taxon>
        <taxon>Bacillati</taxon>
        <taxon>Bacillota</taxon>
        <taxon>Clostridia</taxon>
        <taxon>Lachnospirales</taxon>
        <taxon>Lachnospiraceae</taxon>
        <taxon>Anaerosporobacter</taxon>
    </lineage>
</organism>
<dbReference type="InterPro" id="IPR027417">
    <property type="entry name" value="P-loop_NTPase"/>
</dbReference>
<dbReference type="STRING" id="1120996.SAMN02746066_01013"/>
<keyword evidence="11" id="KW-1185">Reference proteome</keyword>
<dbReference type="Pfam" id="PF00005">
    <property type="entry name" value="ABC_tran"/>
    <property type="match status" value="1"/>
</dbReference>
<dbReference type="PROSITE" id="PS00211">
    <property type="entry name" value="ABC_TRANSPORTER_1"/>
    <property type="match status" value="1"/>
</dbReference>
<dbReference type="PROSITE" id="PS50893">
    <property type="entry name" value="ABC_TRANSPORTER_2"/>
    <property type="match status" value="1"/>
</dbReference>
<evidence type="ECO:0000256" key="4">
    <source>
        <dbReference type="ARBA" id="ARBA00022737"/>
    </source>
</evidence>
<evidence type="ECO:0000256" key="7">
    <source>
        <dbReference type="ARBA" id="ARBA00022989"/>
    </source>
</evidence>
<dbReference type="InterPro" id="IPR017871">
    <property type="entry name" value="ABC_transporter-like_CS"/>
</dbReference>
<evidence type="ECO:0000256" key="5">
    <source>
        <dbReference type="ARBA" id="ARBA00022741"/>
    </source>
</evidence>
<evidence type="ECO:0000256" key="8">
    <source>
        <dbReference type="ARBA" id="ARBA00023136"/>
    </source>
</evidence>
<evidence type="ECO:0000256" key="1">
    <source>
        <dbReference type="ARBA" id="ARBA00004141"/>
    </source>
</evidence>
<evidence type="ECO:0000256" key="2">
    <source>
        <dbReference type="ARBA" id="ARBA00022448"/>
    </source>
</evidence>
<dbReference type="Proteomes" id="UP000184038">
    <property type="component" value="Unassembled WGS sequence"/>
</dbReference>